<name>A0ABM4FN85_9AVES</name>
<proteinExistence type="predicted"/>
<feature type="domain" description="Interferon/interleukin receptor" evidence="4">
    <location>
        <begin position="95"/>
        <end position="187"/>
    </location>
</feature>
<protein>
    <submittedName>
        <fullName evidence="6">Interleukin-10 receptor subunit alpha isoform X2</fullName>
    </submittedName>
</protein>
<keyword evidence="2" id="KW-0812">Transmembrane</keyword>
<dbReference type="Pfam" id="PF09294">
    <property type="entry name" value="Interfer-bind"/>
    <property type="match status" value="1"/>
</dbReference>
<organism evidence="5 6">
    <name type="scientific">Apteryx mantelli</name>
    <name type="common">North Island brown kiwi</name>
    <dbReference type="NCBI Taxonomy" id="2696672"/>
    <lineage>
        <taxon>Eukaryota</taxon>
        <taxon>Metazoa</taxon>
        <taxon>Chordata</taxon>
        <taxon>Craniata</taxon>
        <taxon>Vertebrata</taxon>
        <taxon>Euteleostomi</taxon>
        <taxon>Archelosauria</taxon>
        <taxon>Archosauria</taxon>
        <taxon>Dinosauria</taxon>
        <taxon>Saurischia</taxon>
        <taxon>Theropoda</taxon>
        <taxon>Coelurosauria</taxon>
        <taxon>Aves</taxon>
        <taxon>Palaeognathae</taxon>
        <taxon>Apterygiformes</taxon>
        <taxon>Apterygidae</taxon>
        <taxon>Apteryx</taxon>
    </lineage>
</organism>
<dbReference type="InterPro" id="IPR013783">
    <property type="entry name" value="Ig-like_fold"/>
</dbReference>
<feature type="region of interest" description="Disordered" evidence="1">
    <location>
        <begin position="1"/>
        <end position="22"/>
    </location>
</feature>
<dbReference type="InterPro" id="IPR003961">
    <property type="entry name" value="FN3_dom"/>
</dbReference>
<evidence type="ECO:0000259" key="4">
    <source>
        <dbReference type="Pfam" id="PF09294"/>
    </source>
</evidence>
<dbReference type="SUPFAM" id="SSF49265">
    <property type="entry name" value="Fibronectin type III"/>
    <property type="match status" value="2"/>
</dbReference>
<gene>
    <name evidence="6" type="primary">IL10RA</name>
</gene>
<dbReference type="Gene3D" id="2.60.40.10">
    <property type="entry name" value="Immunoglobulins"/>
    <property type="match status" value="2"/>
</dbReference>
<keyword evidence="5" id="KW-1185">Reference proteome</keyword>
<keyword evidence="2" id="KW-1133">Transmembrane helix</keyword>
<keyword evidence="2" id="KW-0472">Membrane</keyword>
<feature type="domain" description="Fibronectin type-III" evidence="3">
    <location>
        <begin position="31"/>
        <end position="75"/>
    </location>
</feature>
<dbReference type="Proteomes" id="UP001652627">
    <property type="component" value="Chromosome 23"/>
</dbReference>
<evidence type="ECO:0000259" key="3">
    <source>
        <dbReference type="Pfam" id="PF01108"/>
    </source>
</evidence>
<dbReference type="PANTHER" id="PTHR20859">
    <property type="entry name" value="INTERFERON/INTERLEUKIN RECEPTOR"/>
    <property type="match status" value="1"/>
</dbReference>
<dbReference type="InterPro" id="IPR050650">
    <property type="entry name" value="Type-II_Cytokine-TF_Rcpt"/>
</dbReference>
<evidence type="ECO:0000313" key="5">
    <source>
        <dbReference type="Proteomes" id="UP001652627"/>
    </source>
</evidence>
<keyword evidence="6" id="KW-0675">Receptor</keyword>
<dbReference type="PANTHER" id="PTHR20859:SF90">
    <property type="entry name" value="INTERLEUKIN-10 RECEPTOR SUBUNIT ALPHA"/>
    <property type="match status" value="1"/>
</dbReference>
<feature type="region of interest" description="Disordered" evidence="1">
    <location>
        <begin position="269"/>
        <end position="290"/>
    </location>
</feature>
<evidence type="ECO:0000256" key="1">
    <source>
        <dbReference type="SAM" id="MobiDB-lite"/>
    </source>
</evidence>
<dbReference type="InterPro" id="IPR015373">
    <property type="entry name" value="Interferon/interleukin_rcp_dom"/>
</dbReference>
<sequence>MLSRHGPQRGSPGPVPSAAARPADRRYGTNFSWTAVPNCMRISEHSCDLTYYTLDPERRYYARVRAVSGNRTSLWNRTNSFSPKEASLRLSGQSLSVAGNTIHVKLQLLLKAGNRTVRYEDIQKHARRYKTYIRRVQDNKTYDVVETQPEFNIPNLFWGTEYCISVEPDVASRQIPATRTTEQCVTTGDRDRSAELLLSIVGNFCITALLLVLLGTLLVCMYIKKPMRPPSVLKSFLKQGSLWVEQEYFSPARLDADTIQQLILCQKAPQEPSSPAGSTGTLQQPPEWDCGLTALPEDRAHLLDPGAARSRDCSCTSTDSGICLHNSSSELGSVGRGNEGQLPTGEDSGISLERTSPCLARSSGASGCYQPVEERQPQQAEHGLPAATGDDGPQDVEFRGYLQQSKGTVEQRWDQGEGLPPWGRAGPAQDPGSTDVVLDIDCSELPVAKGYLKQASPEPPRSHTRDLAAPDYPWEPTAWGFPSQLGHQTAGAASCGAPGVPTASKASPDLLKAPFELSFSTAAPLGPLPLISSLSTNSWLALQMNPLSALEAGSKDSRL</sequence>
<reference evidence="6" key="1">
    <citation type="submission" date="2025-08" db="UniProtKB">
        <authorList>
            <consortium name="RefSeq"/>
        </authorList>
    </citation>
    <scope>IDENTIFICATION</scope>
    <source>
        <tissue evidence="6">Blood</tissue>
    </source>
</reference>
<feature type="region of interest" description="Disordered" evidence="1">
    <location>
        <begin position="326"/>
        <end position="395"/>
    </location>
</feature>
<feature type="transmembrane region" description="Helical" evidence="2">
    <location>
        <begin position="196"/>
        <end position="223"/>
    </location>
</feature>
<evidence type="ECO:0000256" key="2">
    <source>
        <dbReference type="SAM" id="Phobius"/>
    </source>
</evidence>
<accession>A0ABM4FN85</accession>
<evidence type="ECO:0000313" key="6">
    <source>
        <dbReference type="RefSeq" id="XP_067166407.1"/>
    </source>
</evidence>
<dbReference type="InterPro" id="IPR036116">
    <property type="entry name" value="FN3_sf"/>
</dbReference>
<dbReference type="Pfam" id="PF01108">
    <property type="entry name" value="Tissue_fac"/>
    <property type="match status" value="1"/>
</dbReference>
<feature type="compositionally biased region" description="Polar residues" evidence="1">
    <location>
        <begin position="271"/>
        <end position="284"/>
    </location>
</feature>
<dbReference type="RefSeq" id="XP_067166407.1">
    <property type="nucleotide sequence ID" value="XM_067310306.1"/>
</dbReference>
<dbReference type="GeneID" id="106491541"/>